<protein>
    <recommendedName>
        <fullName evidence="3">Neuroendocrine protein 7B2</fullName>
    </recommendedName>
</protein>
<evidence type="ECO:0000256" key="3">
    <source>
        <dbReference type="ARBA" id="ARBA00019589"/>
    </source>
</evidence>
<evidence type="ECO:0000256" key="10">
    <source>
        <dbReference type="SAM" id="SignalP"/>
    </source>
</evidence>
<evidence type="ECO:0000256" key="8">
    <source>
        <dbReference type="ARBA" id="ARBA00023186"/>
    </source>
</evidence>
<keyword evidence="6 10" id="KW-0732">Signal</keyword>
<feature type="signal peptide" evidence="10">
    <location>
        <begin position="1"/>
        <end position="18"/>
    </location>
</feature>
<reference evidence="11 12" key="2">
    <citation type="submission" date="2018-11" db="EMBL/GenBank/DDBJ databases">
        <authorList>
            <consortium name="Pathogen Informatics"/>
        </authorList>
    </citation>
    <scope>NUCLEOTIDE SEQUENCE [LARGE SCALE GENOMIC DNA]</scope>
</reference>
<evidence type="ECO:0000256" key="7">
    <source>
        <dbReference type="ARBA" id="ARBA00023157"/>
    </source>
</evidence>
<comment type="similarity">
    <text evidence="2">Belongs to the 7B2 family.</text>
</comment>
<evidence type="ECO:0000313" key="12">
    <source>
        <dbReference type="Proteomes" id="UP000278807"/>
    </source>
</evidence>
<reference evidence="13" key="1">
    <citation type="submission" date="2017-02" db="UniProtKB">
        <authorList>
            <consortium name="WormBaseParasite"/>
        </authorList>
    </citation>
    <scope>IDENTIFICATION</scope>
</reference>
<dbReference type="GO" id="GO:0007218">
    <property type="term" value="P:neuropeptide signaling pathway"/>
    <property type="evidence" value="ECO:0007669"/>
    <property type="project" value="InterPro"/>
</dbReference>
<dbReference type="Pfam" id="PF05281">
    <property type="entry name" value="Secretogranin_V"/>
    <property type="match status" value="1"/>
</dbReference>
<dbReference type="STRING" id="102285.A0A0R3TZ65"/>
<evidence type="ECO:0000256" key="4">
    <source>
        <dbReference type="ARBA" id="ARBA00022448"/>
    </source>
</evidence>
<evidence type="ECO:0000256" key="5">
    <source>
        <dbReference type="ARBA" id="ARBA00022525"/>
    </source>
</evidence>
<dbReference type="PANTHER" id="PTHR12738">
    <property type="entry name" value="NEUROENDOCRINE PROTEIN 7B2"/>
    <property type="match status" value="1"/>
</dbReference>
<dbReference type="Proteomes" id="UP000278807">
    <property type="component" value="Unassembled WGS sequence"/>
</dbReference>
<evidence type="ECO:0000256" key="6">
    <source>
        <dbReference type="ARBA" id="ARBA00022729"/>
    </source>
</evidence>
<evidence type="ECO:0000313" key="11">
    <source>
        <dbReference type="EMBL" id="VDO15055.1"/>
    </source>
</evidence>
<feature type="chain" id="PRO_5043132187" description="Neuroendocrine protein 7B2" evidence="10">
    <location>
        <begin position="19"/>
        <end position="333"/>
    </location>
</feature>
<keyword evidence="5" id="KW-0964">Secreted</keyword>
<accession>A0A0R3TZ65</accession>
<proteinExistence type="inferred from homology"/>
<evidence type="ECO:0000256" key="9">
    <source>
        <dbReference type="SAM" id="MobiDB-lite"/>
    </source>
</evidence>
<dbReference type="GO" id="GO:0046883">
    <property type="term" value="P:regulation of hormone secretion"/>
    <property type="evidence" value="ECO:0007669"/>
    <property type="project" value="TreeGrafter"/>
</dbReference>
<evidence type="ECO:0000313" key="13">
    <source>
        <dbReference type="WBParaSite" id="HNAJ_0001316401-mRNA-1"/>
    </source>
</evidence>
<keyword evidence="8" id="KW-0143">Chaperone</keyword>
<gene>
    <name evidence="11" type="ORF">HNAJ_LOCUS13138</name>
</gene>
<dbReference type="PANTHER" id="PTHR12738:SF0">
    <property type="entry name" value="NEUROENDOCRINE PROTEIN 7B2"/>
    <property type="match status" value="1"/>
</dbReference>
<dbReference type="GO" id="GO:0030234">
    <property type="term" value="F:enzyme regulator activity"/>
    <property type="evidence" value="ECO:0007669"/>
    <property type="project" value="TreeGrafter"/>
</dbReference>
<dbReference type="GO" id="GO:0030141">
    <property type="term" value="C:secretory granule"/>
    <property type="evidence" value="ECO:0007669"/>
    <property type="project" value="InterPro"/>
</dbReference>
<name>A0A0R3TZ65_RODNA</name>
<sequence length="333" mass="37480">MDVLLIFCVLSSALIVQGSNYDTFLAELALRNQEHHERFRRDYPNGDLVLDHVFNSPEFRSIHPVLLEYENPEDLDANGVGDSWSRLMDSLAHAEETARHPDPEVAAKRIFSKIAENPMNNTPIRTTHRSEYAPQNHLSGTHAVSGGSSEDGSWIAYAISGALAQEDDDDDEVEEEDILEGMAGRPLTNHIHKAQVKTDRLPGYCDPPNPCAIGYDPESFATPCDMGIENTEEFNRRWIVEKMKSGECTCDREHMFRCEKYTSPKQHSGPPSKSQLVKASFFSNPYLRGQMRSMEVTKKSNRNRGFGTRPNPFAEGENLKSIVKKSGPRFIHA</sequence>
<evidence type="ECO:0000256" key="1">
    <source>
        <dbReference type="ARBA" id="ARBA00004613"/>
    </source>
</evidence>
<organism evidence="13">
    <name type="scientific">Rodentolepis nana</name>
    <name type="common">Dwarf tapeworm</name>
    <name type="synonym">Hymenolepis nana</name>
    <dbReference type="NCBI Taxonomy" id="102285"/>
    <lineage>
        <taxon>Eukaryota</taxon>
        <taxon>Metazoa</taxon>
        <taxon>Spiralia</taxon>
        <taxon>Lophotrochozoa</taxon>
        <taxon>Platyhelminthes</taxon>
        <taxon>Cestoda</taxon>
        <taxon>Eucestoda</taxon>
        <taxon>Cyclophyllidea</taxon>
        <taxon>Hymenolepididae</taxon>
        <taxon>Rodentolepis</taxon>
    </lineage>
</organism>
<keyword evidence="7" id="KW-1015">Disulfide bond</keyword>
<dbReference type="AlphaFoldDB" id="A0A0R3TZ65"/>
<keyword evidence="12" id="KW-1185">Reference proteome</keyword>
<dbReference type="EMBL" id="UZAE01015029">
    <property type="protein sequence ID" value="VDO15055.1"/>
    <property type="molecule type" value="Genomic_DNA"/>
</dbReference>
<dbReference type="GO" id="GO:0005576">
    <property type="term" value="C:extracellular region"/>
    <property type="evidence" value="ECO:0007669"/>
    <property type="project" value="UniProtKB-SubCell"/>
</dbReference>
<feature type="region of interest" description="Disordered" evidence="9">
    <location>
        <begin position="301"/>
        <end position="320"/>
    </location>
</feature>
<keyword evidence="4" id="KW-0813">Transport</keyword>
<dbReference type="InterPro" id="IPR007945">
    <property type="entry name" value="Secretogranin_V"/>
</dbReference>
<comment type="subcellular location">
    <subcellularLocation>
        <location evidence="1">Secreted</location>
    </subcellularLocation>
</comment>
<evidence type="ECO:0000256" key="2">
    <source>
        <dbReference type="ARBA" id="ARBA00006348"/>
    </source>
</evidence>
<dbReference type="OrthoDB" id="9922675at2759"/>
<dbReference type="WBParaSite" id="HNAJ_0001316401-mRNA-1">
    <property type="protein sequence ID" value="HNAJ_0001316401-mRNA-1"/>
    <property type="gene ID" value="HNAJ_0001316401"/>
</dbReference>